<dbReference type="EMBL" id="JAKOGI010002782">
    <property type="protein sequence ID" value="KAJ8421324.1"/>
    <property type="molecule type" value="Genomic_DNA"/>
</dbReference>
<accession>A0A9Q1JGH4</accession>
<evidence type="ECO:0000313" key="1">
    <source>
        <dbReference type="EMBL" id="KAJ8421324.1"/>
    </source>
</evidence>
<protein>
    <submittedName>
        <fullName evidence="1">Uncharacterized protein</fullName>
    </submittedName>
</protein>
<gene>
    <name evidence="1" type="ORF">Cgig2_020386</name>
</gene>
<reference evidence="1" key="1">
    <citation type="submission" date="2022-04" db="EMBL/GenBank/DDBJ databases">
        <title>Carnegiea gigantea Genome sequencing and assembly v2.</title>
        <authorList>
            <person name="Copetti D."/>
            <person name="Sanderson M.J."/>
            <person name="Burquez A."/>
            <person name="Wojciechowski M.F."/>
        </authorList>
    </citation>
    <scope>NUCLEOTIDE SEQUENCE</scope>
    <source>
        <strain evidence="1">SGP5-SGP5p</strain>
        <tissue evidence="1">Aerial part</tissue>
    </source>
</reference>
<dbReference type="Proteomes" id="UP001153076">
    <property type="component" value="Unassembled WGS sequence"/>
</dbReference>
<proteinExistence type="predicted"/>
<organism evidence="1 2">
    <name type="scientific">Carnegiea gigantea</name>
    <dbReference type="NCBI Taxonomy" id="171969"/>
    <lineage>
        <taxon>Eukaryota</taxon>
        <taxon>Viridiplantae</taxon>
        <taxon>Streptophyta</taxon>
        <taxon>Embryophyta</taxon>
        <taxon>Tracheophyta</taxon>
        <taxon>Spermatophyta</taxon>
        <taxon>Magnoliopsida</taxon>
        <taxon>eudicotyledons</taxon>
        <taxon>Gunneridae</taxon>
        <taxon>Pentapetalae</taxon>
        <taxon>Caryophyllales</taxon>
        <taxon>Cactineae</taxon>
        <taxon>Cactaceae</taxon>
        <taxon>Cactoideae</taxon>
        <taxon>Echinocereeae</taxon>
        <taxon>Carnegiea</taxon>
    </lineage>
</organism>
<keyword evidence="2" id="KW-1185">Reference proteome</keyword>
<comment type="caution">
    <text evidence="1">The sequence shown here is derived from an EMBL/GenBank/DDBJ whole genome shotgun (WGS) entry which is preliminary data.</text>
</comment>
<sequence length="304" mass="35539">MWENLLAISQHMNNAWCIIGEFNKGGNETQGKEIKELANFMKHGDLQEIRWSGAYYSWINKIIWSRMDKTMINIYWHDANGLSDHSRMMVQFLVTIKPKQIPDYRLSCIPDFQQAPKSIEEYLSKPKITIKDQVTDLREQQEKARKELTYIQMQLQGNPGDSSLLQAERALKCKYNDILASSMELMQQQCKIEIFFAKAKKRKLAFHIYHIKDAKGEPVEGFDQVGIAMLTYYKALLSEWNTTRKEVELQVIHQGPVLTKEQQLLICRDFTDLEIKEALYSIPNFNRAEDQSTKISNGDWKMFL</sequence>
<dbReference type="AlphaFoldDB" id="A0A9Q1JGH4"/>
<name>A0A9Q1JGH4_9CARY</name>
<evidence type="ECO:0000313" key="2">
    <source>
        <dbReference type="Proteomes" id="UP001153076"/>
    </source>
</evidence>